<keyword evidence="3" id="KW-1185">Reference proteome</keyword>
<feature type="transmembrane region" description="Helical" evidence="1">
    <location>
        <begin position="7"/>
        <end position="26"/>
    </location>
</feature>
<dbReference type="OrthoDB" id="63841at2759"/>
<evidence type="ECO:0000256" key="1">
    <source>
        <dbReference type="SAM" id="Phobius"/>
    </source>
</evidence>
<dbReference type="Gene3D" id="2.60.120.260">
    <property type="entry name" value="Galactose-binding domain-like"/>
    <property type="match status" value="1"/>
</dbReference>
<reference evidence="2 3" key="1">
    <citation type="journal article" date="2014" name="Genome Biol. Evol.">
        <title>The secreted proteins of Achlya hypogyna and Thraustotheca clavata identify the ancestral oomycete secretome and reveal gene acquisitions by horizontal gene transfer.</title>
        <authorList>
            <person name="Misner I."/>
            <person name="Blouin N."/>
            <person name="Leonard G."/>
            <person name="Richards T.A."/>
            <person name="Lane C.E."/>
        </authorList>
    </citation>
    <scope>NUCLEOTIDE SEQUENCE [LARGE SCALE GENOMIC DNA]</scope>
    <source>
        <strain evidence="2 3">ATCC 34112</strain>
    </source>
</reference>
<dbReference type="EMBL" id="JNBS01001957">
    <property type="protein sequence ID" value="OQR96649.1"/>
    <property type="molecule type" value="Genomic_DNA"/>
</dbReference>
<evidence type="ECO:0000313" key="2">
    <source>
        <dbReference type="EMBL" id="OQR96649.1"/>
    </source>
</evidence>
<organism evidence="2 3">
    <name type="scientific">Thraustotheca clavata</name>
    <dbReference type="NCBI Taxonomy" id="74557"/>
    <lineage>
        <taxon>Eukaryota</taxon>
        <taxon>Sar</taxon>
        <taxon>Stramenopiles</taxon>
        <taxon>Oomycota</taxon>
        <taxon>Saprolegniomycetes</taxon>
        <taxon>Saprolegniales</taxon>
        <taxon>Achlyaceae</taxon>
        <taxon>Thraustotheca</taxon>
    </lineage>
</organism>
<dbReference type="InterPro" id="IPR008979">
    <property type="entry name" value="Galactose-bd-like_sf"/>
</dbReference>
<evidence type="ECO:0008006" key="4">
    <source>
        <dbReference type="Google" id="ProtNLM"/>
    </source>
</evidence>
<dbReference type="SUPFAM" id="SSF49785">
    <property type="entry name" value="Galactose-binding domain-like"/>
    <property type="match status" value="1"/>
</dbReference>
<sequence length="203" mass="22675">MPLRGNTATIIFVLISEVIFQVYAIVSLPNLEFNAATGQKAYASSYFQFDLNPVLDTKYIPGNGIDGLVAQTSWWSSGEPDESVFFQVNFTAESPVISKVIIRWHGFLAAKSYTISTSYTGYDRTFLLFNSYQNDSTAWDRVDVITPTSNSTARFYFLRVDMESPASCDPTNVVKCSRHLDTQGPIYGIRELEVWSASQLSGL</sequence>
<accession>A0A1V9ZF73</accession>
<evidence type="ECO:0000313" key="3">
    <source>
        <dbReference type="Proteomes" id="UP000243217"/>
    </source>
</evidence>
<name>A0A1V9ZF73_9STRA</name>
<protein>
    <recommendedName>
        <fullName evidence="4">F5/8 type C domain-containing protein</fullName>
    </recommendedName>
</protein>
<keyword evidence="1" id="KW-0472">Membrane</keyword>
<dbReference type="AlphaFoldDB" id="A0A1V9ZF73"/>
<gene>
    <name evidence="2" type="ORF">THRCLA_07212</name>
</gene>
<proteinExistence type="predicted"/>
<keyword evidence="1" id="KW-1133">Transmembrane helix</keyword>
<dbReference type="Proteomes" id="UP000243217">
    <property type="component" value="Unassembled WGS sequence"/>
</dbReference>
<comment type="caution">
    <text evidence="2">The sequence shown here is derived from an EMBL/GenBank/DDBJ whole genome shotgun (WGS) entry which is preliminary data.</text>
</comment>
<keyword evidence="1" id="KW-0812">Transmembrane</keyword>